<dbReference type="GO" id="GO:0005737">
    <property type="term" value="C:cytoplasm"/>
    <property type="evidence" value="ECO:0007669"/>
    <property type="project" value="UniProtKB-SubCell"/>
</dbReference>
<reference evidence="8 9" key="1">
    <citation type="submission" date="2016-07" db="EMBL/GenBank/DDBJ databases">
        <title>Pervasive Adenine N6-methylation of Active Genes in Fungi.</title>
        <authorList>
            <consortium name="DOE Joint Genome Institute"/>
            <person name="Mondo S.J."/>
            <person name="Dannebaum R.O."/>
            <person name="Kuo R.C."/>
            <person name="Labutti K."/>
            <person name="Haridas S."/>
            <person name="Kuo A."/>
            <person name="Salamov A."/>
            <person name="Ahrendt S.R."/>
            <person name="Lipzen A."/>
            <person name="Sullivan W."/>
            <person name="Andreopoulos W.B."/>
            <person name="Clum A."/>
            <person name="Lindquist E."/>
            <person name="Daum C."/>
            <person name="Ramamoorthy G.K."/>
            <person name="Gryganskyi A."/>
            <person name="Culley D."/>
            <person name="Magnuson J.K."/>
            <person name="James T.Y."/>
            <person name="O'Malley M.A."/>
            <person name="Stajich J.E."/>
            <person name="Spatafora J.W."/>
            <person name="Visel A."/>
            <person name="Grigoriev I.V."/>
        </authorList>
    </citation>
    <scope>NUCLEOTIDE SEQUENCE [LARGE SCALE GENOMIC DNA]</scope>
    <source>
        <strain evidence="8 9">NRRL 3301</strain>
    </source>
</reference>
<evidence type="ECO:0000256" key="5">
    <source>
        <dbReference type="ARBA" id="ARBA00022679"/>
    </source>
</evidence>
<evidence type="ECO:0000256" key="3">
    <source>
        <dbReference type="ARBA" id="ARBA00022490"/>
    </source>
</evidence>
<keyword evidence="9" id="KW-1185">Reference proteome</keyword>
<evidence type="ECO:0000313" key="8">
    <source>
        <dbReference type="EMBL" id="ORX59603.1"/>
    </source>
</evidence>
<dbReference type="PANTHER" id="PTHR11579:SF0">
    <property type="entry name" value="PROTEIN-L-ISOASPARTATE(D-ASPARTATE) O-METHYLTRANSFERASE"/>
    <property type="match status" value="1"/>
</dbReference>
<dbReference type="InterPro" id="IPR029063">
    <property type="entry name" value="SAM-dependent_MTases_sf"/>
</dbReference>
<dbReference type="Pfam" id="PF01135">
    <property type="entry name" value="PCMT"/>
    <property type="match status" value="1"/>
</dbReference>
<dbReference type="Gene3D" id="3.40.50.150">
    <property type="entry name" value="Vaccinia Virus protein VP39"/>
    <property type="match status" value="1"/>
</dbReference>
<evidence type="ECO:0000256" key="6">
    <source>
        <dbReference type="ARBA" id="ARBA00022691"/>
    </source>
</evidence>
<evidence type="ECO:0000256" key="4">
    <source>
        <dbReference type="ARBA" id="ARBA00022603"/>
    </source>
</evidence>
<dbReference type="GO" id="GO:0004719">
    <property type="term" value="F:protein-L-isoaspartate (D-aspartate) O-methyltransferase activity"/>
    <property type="evidence" value="ECO:0007669"/>
    <property type="project" value="UniProtKB-UniRule"/>
</dbReference>
<keyword evidence="6 7" id="KW-0949">S-adenosyl-L-methionine</keyword>
<dbReference type="NCBIfam" id="TIGR00080">
    <property type="entry name" value="pimt"/>
    <property type="match status" value="1"/>
</dbReference>
<dbReference type="SUPFAM" id="SSF53335">
    <property type="entry name" value="S-adenosyl-L-methionine-dependent methyltransferases"/>
    <property type="match status" value="1"/>
</dbReference>
<keyword evidence="4 7" id="KW-0489">Methyltransferase</keyword>
<comment type="subcellular location">
    <subcellularLocation>
        <location evidence="1">Cytoplasm</location>
    </subcellularLocation>
</comment>
<dbReference type="OrthoDB" id="73890at2759"/>
<dbReference type="CDD" id="cd02440">
    <property type="entry name" value="AdoMet_MTases"/>
    <property type="match status" value="1"/>
</dbReference>
<comment type="caution">
    <text evidence="8">The sequence shown here is derived from an EMBL/GenBank/DDBJ whole genome shotgun (WGS) entry which is preliminary data.</text>
</comment>
<proteinExistence type="inferred from homology"/>
<dbReference type="EMBL" id="MCGT01000005">
    <property type="protein sequence ID" value="ORX59603.1"/>
    <property type="molecule type" value="Genomic_DNA"/>
</dbReference>
<dbReference type="Proteomes" id="UP000242146">
    <property type="component" value="Unassembled WGS sequence"/>
</dbReference>
<dbReference type="PROSITE" id="PS01279">
    <property type="entry name" value="PCMT"/>
    <property type="match status" value="1"/>
</dbReference>
<dbReference type="FunFam" id="3.40.50.150:FF:000027">
    <property type="entry name" value="Protein-L-isoaspartate O-methyltransferase"/>
    <property type="match status" value="1"/>
</dbReference>
<accession>A0A1X2GR90</accession>
<protein>
    <recommendedName>
        <fullName evidence="7">Protein-L-isoaspartate O-methyltransferase</fullName>
        <ecNumber evidence="7">2.1.1.77</ecNumber>
    </recommendedName>
</protein>
<evidence type="ECO:0000256" key="7">
    <source>
        <dbReference type="RuleBase" id="RU003802"/>
    </source>
</evidence>
<sequence length="227" mass="24738">MAWTCTGKSNFELVNNLAKSGIIKSQRVKEAMLAIDRGDYTMHFPYEDGPQTIGYGVTISAPHMHGYALEYLQDYLKPGMRGLDVGSGSGYLTACMAEMIGPTGNVVGIDHIEELVAQSRVNVSKQHADWCNNGRVELVVGDGRLGYPAQAPYDCIHVGAASDQKPLALIDQLKQPGRLFVPVGTYSQHIMVYDKADDGTVTEKKVMGVRYVPLTDAGKQRGADHSY</sequence>
<dbReference type="InterPro" id="IPR000682">
    <property type="entry name" value="PCMT"/>
</dbReference>
<comment type="similarity">
    <text evidence="2 7">Belongs to the methyltransferase superfamily. L-isoaspartyl/D-aspartyl protein methyltransferase family.</text>
</comment>
<evidence type="ECO:0000313" key="9">
    <source>
        <dbReference type="Proteomes" id="UP000242146"/>
    </source>
</evidence>
<keyword evidence="3" id="KW-0963">Cytoplasm</keyword>
<dbReference type="EC" id="2.1.1.77" evidence="7"/>
<gene>
    <name evidence="8" type="ORF">DM01DRAFT_1333071</name>
</gene>
<dbReference type="PANTHER" id="PTHR11579">
    <property type="entry name" value="PROTEIN-L-ISOASPARTATE O-METHYLTRANSFERASE"/>
    <property type="match status" value="1"/>
</dbReference>
<organism evidence="8 9">
    <name type="scientific">Hesseltinella vesiculosa</name>
    <dbReference type="NCBI Taxonomy" id="101127"/>
    <lineage>
        <taxon>Eukaryota</taxon>
        <taxon>Fungi</taxon>
        <taxon>Fungi incertae sedis</taxon>
        <taxon>Mucoromycota</taxon>
        <taxon>Mucoromycotina</taxon>
        <taxon>Mucoromycetes</taxon>
        <taxon>Mucorales</taxon>
        <taxon>Cunninghamellaceae</taxon>
        <taxon>Hesseltinella</taxon>
    </lineage>
</organism>
<keyword evidence="5 7" id="KW-0808">Transferase</keyword>
<dbReference type="GO" id="GO:0032259">
    <property type="term" value="P:methylation"/>
    <property type="evidence" value="ECO:0007669"/>
    <property type="project" value="UniProtKB-KW"/>
</dbReference>
<evidence type="ECO:0000256" key="1">
    <source>
        <dbReference type="ARBA" id="ARBA00004496"/>
    </source>
</evidence>
<dbReference type="AlphaFoldDB" id="A0A1X2GR90"/>
<name>A0A1X2GR90_9FUNG</name>
<evidence type="ECO:0000256" key="2">
    <source>
        <dbReference type="ARBA" id="ARBA00005369"/>
    </source>
</evidence>
<dbReference type="STRING" id="101127.A0A1X2GR90"/>
<comment type="catalytic activity">
    <reaction evidence="7">
        <text>[protein]-L-isoaspartate + S-adenosyl-L-methionine = [protein]-L-isoaspartate alpha-methyl ester + S-adenosyl-L-homocysteine</text>
        <dbReference type="Rhea" id="RHEA:12705"/>
        <dbReference type="Rhea" id="RHEA-COMP:12143"/>
        <dbReference type="Rhea" id="RHEA-COMP:12144"/>
        <dbReference type="ChEBI" id="CHEBI:57856"/>
        <dbReference type="ChEBI" id="CHEBI:59789"/>
        <dbReference type="ChEBI" id="CHEBI:90596"/>
        <dbReference type="ChEBI" id="CHEBI:90598"/>
        <dbReference type="EC" id="2.1.1.77"/>
    </reaction>
</comment>